<evidence type="ECO:0000256" key="8">
    <source>
        <dbReference type="ARBA" id="ARBA00022827"/>
    </source>
</evidence>
<dbReference type="InterPro" id="IPR013121">
    <property type="entry name" value="Fe_red_NAD-bd_6"/>
</dbReference>
<keyword evidence="14" id="KW-0325">Glycoprotein</keyword>
<dbReference type="SUPFAM" id="SSF63380">
    <property type="entry name" value="Riboflavin synthase domain-like"/>
    <property type="match status" value="1"/>
</dbReference>
<evidence type="ECO:0000256" key="5">
    <source>
        <dbReference type="ARBA" id="ARBA00022475"/>
    </source>
</evidence>
<dbReference type="EC" id="1.16.1.9" evidence="3"/>
<dbReference type="PANTHER" id="PTHR32361:SF9">
    <property type="entry name" value="FERRIC REDUCTASE TRANSMEMBRANE COMPONENT 3-RELATED"/>
    <property type="match status" value="1"/>
</dbReference>
<comment type="subcellular location">
    <subcellularLocation>
        <location evidence="1">Cell membrane</location>
        <topology evidence="1">Multi-pass membrane protein</topology>
    </subcellularLocation>
</comment>
<dbReference type="SFLD" id="SFLDS00052">
    <property type="entry name" value="Ferric_Reductase_Domain"/>
    <property type="match status" value="1"/>
</dbReference>
<proteinExistence type="inferred from homology"/>
<gene>
    <name evidence="20" type="ORF">HF325_002654</name>
</gene>
<protein>
    <recommendedName>
        <fullName evidence="3">ferric-chelate reductase (NADPH)</fullName>
        <ecNumber evidence="3">1.16.1.9</ecNumber>
    </recommendedName>
</protein>
<keyword evidence="13 17" id="KW-0472">Membrane</keyword>
<evidence type="ECO:0000313" key="21">
    <source>
        <dbReference type="Proteomes" id="UP000649328"/>
    </source>
</evidence>
<dbReference type="InterPro" id="IPR017927">
    <property type="entry name" value="FAD-bd_FR_type"/>
</dbReference>
<dbReference type="Pfam" id="PF01794">
    <property type="entry name" value="Ferric_reduct"/>
    <property type="match status" value="1"/>
</dbReference>
<keyword evidence="12" id="KW-0406">Ion transport</keyword>
<comment type="catalytic activity">
    <reaction evidence="15">
        <text>2 a Fe(II)-siderophore + NADP(+) + H(+) = 2 a Fe(III)-siderophore + NADPH</text>
        <dbReference type="Rhea" id="RHEA:28795"/>
        <dbReference type="Rhea" id="RHEA-COMP:11342"/>
        <dbReference type="Rhea" id="RHEA-COMP:11344"/>
        <dbReference type="ChEBI" id="CHEBI:15378"/>
        <dbReference type="ChEBI" id="CHEBI:29033"/>
        <dbReference type="ChEBI" id="CHEBI:29034"/>
        <dbReference type="ChEBI" id="CHEBI:57783"/>
        <dbReference type="ChEBI" id="CHEBI:58349"/>
        <dbReference type="EC" id="1.16.1.9"/>
    </reaction>
</comment>
<dbReference type="EMBL" id="JACBPP010000003">
    <property type="protein sequence ID" value="KAF8003409.1"/>
    <property type="molecule type" value="Genomic_DNA"/>
</dbReference>
<dbReference type="SUPFAM" id="SSF52343">
    <property type="entry name" value="Ferredoxin reductase-like, C-terminal NADP-linked domain"/>
    <property type="match status" value="1"/>
</dbReference>
<dbReference type="PROSITE" id="PS51384">
    <property type="entry name" value="FAD_FR"/>
    <property type="match status" value="1"/>
</dbReference>
<evidence type="ECO:0000256" key="2">
    <source>
        <dbReference type="ARBA" id="ARBA00006278"/>
    </source>
</evidence>
<evidence type="ECO:0000256" key="3">
    <source>
        <dbReference type="ARBA" id="ARBA00012668"/>
    </source>
</evidence>
<dbReference type="SFLD" id="SFLDG01168">
    <property type="entry name" value="Ferric_reductase_subgroup_(FRE"/>
    <property type="match status" value="1"/>
</dbReference>
<feature type="transmembrane region" description="Helical" evidence="17">
    <location>
        <begin position="230"/>
        <end position="247"/>
    </location>
</feature>
<evidence type="ECO:0000256" key="4">
    <source>
        <dbReference type="ARBA" id="ARBA00022448"/>
    </source>
</evidence>
<evidence type="ECO:0000256" key="15">
    <source>
        <dbReference type="ARBA" id="ARBA00048483"/>
    </source>
</evidence>
<keyword evidence="11" id="KW-0560">Oxidoreductase</keyword>
<evidence type="ECO:0000259" key="19">
    <source>
        <dbReference type="PROSITE" id="PS51384"/>
    </source>
</evidence>
<feature type="domain" description="FAD-binding FR-type" evidence="19">
    <location>
        <begin position="421"/>
        <end position="527"/>
    </location>
</feature>
<dbReference type="Proteomes" id="UP000649328">
    <property type="component" value="Unassembled WGS sequence"/>
</dbReference>
<feature type="transmembrane region" description="Helical" evidence="17">
    <location>
        <begin position="154"/>
        <end position="176"/>
    </location>
</feature>
<keyword evidence="5" id="KW-1003">Cell membrane</keyword>
<evidence type="ECO:0000256" key="10">
    <source>
        <dbReference type="ARBA" id="ARBA00022989"/>
    </source>
</evidence>
<evidence type="ECO:0000256" key="9">
    <source>
        <dbReference type="ARBA" id="ARBA00022982"/>
    </source>
</evidence>
<comment type="caution">
    <text evidence="20">The sequence shown here is derived from an EMBL/GenBank/DDBJ whole genome shotgun (WGS) entry which is preliminary data.</text>
</comment>
<keyword evidence="21" id="KW-1185">Reference proteome</keyword>
<evidence type="ECO:0000256" key="16">
    <source>
        <dbReference type="SAM" id="MobiDB-lite"/>
    </source>
</evidence>
<keyword evidence="8" id="KW-0274">FAD</keyword>
<evidence type="ECO:0000256" key="18">
    <source>
        <dbReference type="SAM" id="SignalP"/>
    </source>
</evidence>
<evidence type="ECO:0000256" key="13">
    <source>
        <dbReference type="ARBA" id="ARBA00023136"/>
    </source>
</evidence>
<sequence length="711" mass="80610">MVSFYKCAALAFTVTAVAAVDGVEIYHKDKLAVNACTAILKKTALFFGSKDKVGYCNTKLQQALGSMAHCLRQLPSDIGVNAFIESCEKYNLTLEDFDAAYDNATQYLVTNTSAYPGFNLTEKFYLPVKIGQKKLNGAFDSTVGRWYNYNYANYYGWVLIAYWAVLILFAGFLNMVSAMFPRYVQSLNGKVSNMIKKYVTMPALVRQKRVQHGKLFRFIEFVIPSRIESIQLFVWFILALAFNVANFHHDSPNVIWALEAAEIGRKVADRSGVMVLYVIPQLVLFAGRNNFMQWISGWTYSRFNVIHHWMARIAFILMVVHAVGMTYNGKNIGAGKYEARNAKPYVQWGYVATICAGLMCFHAMSFIRKNNYELFVLAHNVLGAIFVAGTWIHVANDNFQQMMIATTAVWAFDKVARLARMAVFGVRTADVQLIAGETLRVKVPRPSYWKPHPTNYAFIYFFRASCFWQSHPFTIVDSAVEQNVISFYIKVKGGMSNSLYQYLAKQPDQRAQIKCSVEGPYGPRISLQHYDTVAYLSGGNGIPGMFASATHLAKKGTHQKLKLYWVIRHWKSIEWFYEELRSLQNLSVQPIIYVTQFNTPLDESFIEKFKGNNESLETTSLEKDSEKDSEHEKEVNSENAARVMSALPFIEFRAGRPDVAAIVKLEIAESAGSTAFVACGHDTFVDHSRKVVVDSLENGKRVDFFDTMETW</sequence>
<dbReference type="PANTHER" id="PTHR32361">
    <property type="entry name" value="FERRIC/CUPRIC REDUCTASE TRANSMEMBRANE COMPONENT"/>
    <property type="match status" value="1"/>
</dbReference>
<dbReference type="Gene3D" id="3.40.50.80">
    <property type="entry name" value="Nucleotide-binding domain of ferredoxin-NADP reductase (FNR) module"/>
    <property type="match status" value="1"/>
</dbReference>
<feature type="region of interest" description="Disordered" evidence="16">
    <location>
        <begin position="616"/>
        <end position="638"/>
    </location>
</feature>
<reference evidence="20" key="1">
    <citation type="submission" date="2020-10" db="EMBL/GenBank/DDBJ databases">
        <title>The Whole-Genome Sequence of Metschnikowia persimmonesis, a Novel Endophytic Yeast Species Isolated from Medicinal Plant Diospyros kaki Thumb.</title>
        <authorList>
            <person name="Rahmat E."/>
            <person name="Kang Y."/>
        </authorList>
    </citation>
    <scope>NUCLEOTIDE SEQUENCE</scope>
    <source>
        <strain evidence="20">KIOM G15050</strain>
    </source>
</reference>
<dbReference type="GO" id="GO:0006826">
    <property type="term" value="P:iron ion transport"/>
    <property type="evidence" value="ECO:0007669"/>
    <property type="project" value="TreeGrafter"/>
</dbReference>
<evidence type="ECO:0000256" key="14">
    <source>
        <dbReference type="ARBA" id="ARBA00023180"/>
    </source>
</evidence>
<dbReference type="AlphaFoldDB" id="A0A8H7GVP9"/>
<dbReference type="GO" id="GO:0052851">
    <property type="term" value="F:ferric-chelate reductase (NADPH) activity"/>
    <property type="evidence" value="ECO:0007669"/>
    <property type="project" value="UniProtKB-EC"/>
</dbReference>
<keyword evidence="10 17" id="KW-1133">Transmembrane helix</keyword>
<evidence type="ECO:0000256" key="6">
    <source>
        <dbReference type="ARBA" id="ARBA00022630"/>
    </source>
</evidence>
<keyword evidence="6" id="KW-0285">Flavoprotein</keyword>
<feature type="signal peptide" evidence="18">
    <location>
        <begin position="1"/>
        <end position="19"/>
    </location>
</feature>
<evidence type="ECO:0000256" key="7">
    <source>
        <dbReference type="ARBA" id="ARBA00022692"/>
    </source>
</evidence>
<evidence type="ECO:0000256" key="17">
    <source>
        <dbReference type="SAM" id="Phobius"/>
    </source>
</evidence>
<evidence type="ECO:0000256" key="12">
    <source>
        <dbReference type="ARBA" id="ARBA00023065"/>
    </source>
</evidence>
<dbReference type="GO" id="GO:0006879">
    <property type="term" value="P:intracellular iron ion homeostasis"/>
    <property type="evidence" value="ECO:0007669"/>
    <property type="project" value="TreeGrafter"/>
</dbReference>
<feature type="transmembrane region" description="Helical" evidence="17">
    <location>
        <begin position="309"/>
        <end position="327"/>
    </location>
</feature>
<feature type="transmembrane region" description="Helical" evidence="17">
    <location>
        <begin position="347"/>
        <end position="367"/>
    </location>
</feature>
<dbReference type="InterPro" id="IPR013130">
    <property type="entry name" value="Fe3_Rdtase_TM_dom"/>
</dbReference>
<dbReference type="InterPro" id="IPR013112">
    <property type="entry name" value="FAD-bd_8"/>
</dbReference>
<feature type="transmembrane region" description="Helical" evidence="17">
    <location>
        <begin position="374"/>
        <end position="394"/>
    </location>
</feature>
<dbReference type="GO" id="GO:0005886">
    <property type="term" value="C:plasma membrane"/>
    <property type="evidence" value="ECO:0007669"/>
    <property type="project" value="UniProtKB-SubCell"/>
</dbReference>
<dbReference type="OrthoDB" id="4494341at2759"/>
<organism evidence="20 21">
    <name type="scientific">Metschnikowia pulcherrima</name>
    <dbReference type="NCBI Taxonomy" id="27326"/>
    <lineage>
        <taxon>Eukaryota</taxon>
        <taxon>Fungi</taxon>
        <taxon>Dikarya</taxon>
        <taxon>Ascomycota</taxon>
        <taxon>Saccharomycotina</taxon>
        <taxon>Pichiomycetes</taxon>
        <taxon>Metschnikowiaceae</taxon>
        <taxon>Metschnikowia</taxon>
    </lineage>
</organism>
<dbReference type="InterPro" id="IPR017938">
    <property type="entry name" value="Riboflavin_synthase-like_b-brl"/>
</dbReference>
<dbReference type="InterPro" id="IPR051410">
    <property type="entry name" value="Ferric/Cupric_Reductase"/>
</dbReference>
<accession>A0A8H7GVP9</accession>
<dbReference type="Pfam" id="PF08030">
    <property type="entry name" value="NAD_binding_6"/>
    <property type="match status" value="1"/>
</dbReference>
<comment type="similarity">
    <text evidence="2">Belongs to the ferric reductase (FRE) family.</text>
</comment>
<dbReference type="GO" id="GO:0015677">
    <property type="term" value="P:copper ion import"/>
    <property type="evidence" value="ECO:0007669"/>
    <property type="project" value="TreeGrafter"/>
</dbReference>
<dbReference type="CDD" id="cd06186">
    <property type="entry name" value="NOX_Duox_like_FAD_NADP"/>
    <property type="match status" value="1"/>
</dbReference>
<keyword evidence="7 17" id="KW-0812">Transmembrane</keyword>
<evidence type="ECO:0000256" key="1">
    <source>
        <dbReference type="ARBA" id="ARBA00004651"/>
    </source>
</evidence>
<dbReference type="Pfam" id="PF08022">
    <property type="entry name" value="FAD_binding_8"/>
    <property type="match status" value="1"/>
</dbReference>
<evidence type="ECO:0000256" key="11">
    <source>
        <dbReference type="ARBA" id="ARBA00023002"/>
    </source>
</evidence>
<name>A0A8H7GVP9_9ASCO</name>
<keyword evidence="4" id="KW-0813">Transport</keyword>
<keyword evidence="9" id="KW-0249">Electron transport</keyword>
<dbReference type="InterPro" id="IPR039261">
    <property type="entry name" value="FNR_nucleotide-bd"/>
</dbReference>
<feature type="compositionally biased region" description="Basic and acidic residues" evidence="16">
    <location>
        <begin position="620"/>
        <end position="636"/>
    </location>
</feature>
<feature type="chain" id="PRO_5034777702" description="ferric-chelate reductase (NADPH)" evidence="18">
    <location>
        <begin position="20"/>
        <end position="711"/>
    </location>
</feature>
<evidence type="ECO:0000313" key="20">
    <source>
        <dbReference type="EMBL" id="KAF8003409.1"/>
    </source>
</evidence>
<keyword evidence="18" id="KW-0732">Signal</keyword>